<dbReference type="InterPro" id="IPR052396">
    <property type="entry name" value="Meiotic_Drive_Suppr_Kinase"/>
</dbReference>
<dbReference type="STRING" id="765440.A0A0C3FPA1"/>
<dbReference type="PANTHER" id="PTHR37171:SF1">
    <property type="entry name" value="SERINE_THREONINE-PROTEIN KINASE YRZF-RELATED"/>
    <property type="match status" value="1"/>
</dbReference>
<dbReference type="SUPFAM" id="SSF56112">
    <property type="entry name" value="Protein kinase-like (PK-like)"/>
    <property type="match status" value="1"/>
</dbReference>
<reference evidence="1 2" key="1">
    <citation type="submission" date="2014-04" db="EMBL/GenBank/DDBJ databases">
        <authorList>
            <consortium name="DOE Joint Genome Institute"/>
            <person name="Kuo A."/>
            <person name="Tarkka M."/>
            <person name="Buscot F."/>
            <person name="Kohler A."/>
            <person name="Nagy L.G."/>
            <person name="Floudas D."/>
            <person name="Copeland A."/>
            <person name="Barry K.W."/>
            <person name="Cichocki N."/>
            <person name="Veneault-Fourrey C."/>
            <person name="LaButti K."/>
            <person name="Lindquist E.A."/>
            <person name="Lipzen A."/>
            <person name="Lundell T."/>
            <person name="Morin E."/>
            <person name="Murat C."/>
            <person name="Sun H."/>
            <person name="Tunlid A."/>
            <person name="Henrissat B."/>
            <person name="Grigoriev I.V."/>
            <person name="Hibbett D.S."/>
            <person name="Martin F."/>
            <person name="Nordberg H.P."/>
            <person name="Cantor M.N."/>
            <person name="Hua S.X."/>
        </authorList>
    </citation>
    <scope>NUCLEOTIDE SEQUENCE [LARGE SCALE GENOMIC DNA]</scope>
    <source>
        <strain evidence="1 2">F 1598</strain>
    </source>
</reference>
<organism evidence="1 2">
    <name type="scientific">Piloderma croceum (strain F 1598)</name>
    <dbReference type="NCBI Taxonomy" id="765440"/>
    <lineage>
        <taxon>Eukaryota</taxon>
        <taxon>Fungi</taxon>
        <taxon>Dikarya</taxon>
        <taxon>Basidiomycota</taxon>
        <taxon>Agaricomycotina</taxon>
        <taxon>Agaricomycetes</taxon>
        <taxon>Agaricomycetidae</taxon>
        <taxon>Atheliales</taxon>
        <taxon>Atheliaceae</taxon>
        <taxon>Piloderma</taxon>
    </lineage>
</organism>
<dbReference type="OrthoDB" id="3182995at2759"/>
<evidence type="ECO:0000313" key="2">
    <source>
        <dbReference type="Proteomes" id="UP000054166"/>
    </source>
</evidence>
<evidence type="ECO:0008006" key="3">
    <source>
        <dbReference type="Google" id="ProtNLM"/>
    </source>
</evidence>
<dbReference type="AlphaFoldDB" id="A0A0C3FPA1"/>
<sequence length="432" mass="48925">RTHPRTDLARFTPWGTFESEIHHAITTRMTAMNISSDIEYDIGFMSMKRRIVENEEDVRYEARAQLHDLVEEVLGILGIDGRFARSGAGHIQIVGDPDFSWVRNPTKHPKVVVEYKTKWAAPLVDLPAYFRRNDSHNVRERQSIDAVLQLHGYMTFNDNKYGILSNMQYAWFFQRVQTPNGKGKTLQYYGPIDIDVDSVHTPSMLKAFVGTILLAETASTWFHTSVDSPPDRYFRSSDTAIRDRDIAIVQAQSYNSTPVAGSYPVLPLDPQLCRFNRSSVRHSSERGWTLKATLERSSSNLKVFCKIVDLFRSYDAVSALDTEVRNYAALQNLQGVVIPQVRGYYNVWGLLKLLALEVVGTTIPEDAPIDAEMRMQMKSALSRIHSAGYVHGDIARRNFCKRGKRIFLVDLETLAVGSTVKMDDELAAVDAL</sequence>
<reference evidence="2" key="2">
    <citation type="submission" date="2015-01" db="EMBL/GenBank/DDBJ databases">
        <title>Evolutionary Origins and Diversification of the Mycorrhizal Mutualists.</title>
        <authorList>
            <consortium name="DOE Joint Genome Institute"/>
            <consortium name="Mycorrhizal Genomics Consortium"/>
            <person name="Kohler A."/>
            <person name="Kuo A."/>
            <person name="Nagy L.G."/>
            <person name="Floudas D."/>
            <person name="Copeland A."/>
            <person name="Barry K.W."/>
            <person name="Cichocki N."/>
            <person name="Veneault-Fourrey C."/>
            <person name="LaButti K."/>
            <person name="Lindquist E.A."/>
            <person name="Lipzen A."/>
            <person name="Lundell T."/>
            <person name="Morin E."/>
            <person name="Murat C."/>
            <person name="Riley R."/>
            <person name="Ohm R."/>
            <person name="Sun H."/>
            <person name="Tunlid A."/>
            <person name="Henrissat B."/>
            <person name="Grigoriev I.V."/>
            <person name="Hibbett D.S."/>
            <person name="Martin F."/>
        </authorList>
    </citation>
    <scope>NUCLEOTIDE SEQUENCE [LARGE SCALE GENOMIC DNA]</scope>
    <source>
        <strain evidence="2">F 1598</strain>
    </source>
</reference>
<proteinExistence type="predicted"/>
<gene>
    <name evidence="1" type="ORF">PILCRDRAFT_46131</name>
</gene>
<dbReference type="InParanoid" id="A0A0C3FPA1"/>
<protein>
    <recommendedName>
        <fullName evidence="3">Protein kinase domain-containing protein</fullName>
    </recommendedName>
</protein>
<dbReference type="HOGENOM" id="CLU_047433_0_0_1"/>
<dbReference type="Proteomes" id="UP000054166">
    <property type="component" value="Unassembled WGS sequence"/>
</dbReference>
<feature type="non-terminal residue" evidence="1">
    <location>
        <position position="432"/>
    </location>
</feature>
<name>A0A0C3FPA1_PILCF</name>
<dbReference type="PANTHER" id="PTHR37171">
    <property type="entry name" value="SERINE/THREONINE-PROTEIN KINASE YRZF-RELATED"/>
    <property type="match status" value="1"/>
</dbReference>
<accession>A0A0C3FPA1</accession>
<dbReference type="EMBL" id="KN832984">
    <property type="protein sequence ID" value="KIM85780.1"/>
    <property type="molecule type" value="Genomic_DNA"/>
</dbReference>
<evidence type="ECO:0000313" key="1">
    <source>
        <dbReference type="EMBL" id="KIM85780.1"/>
    </source>
</evidence>
<dbReference type="InterPro" id="IPR011009">
    <property type="entry name" value="Kinase-like_dom_sf"/>
</dbReference>
<feature type="non-terminal residue" evidence="1">
    <location>
        <position position="1"/>
    </location>
</feature>
<keyword evidence="2" id="KW-1185">Reference proteome</keyword>